<comment type="caution">
    <text evidence="1">The sequence shown here is derived from an EMBL/GenBank/DDBJ whole genome shotgun (WGS) entry which is preliminary data.</text>
</comment>
<keyword evidence="2" id="KW-1185">Reference proteome</keyword>
<evidence type="ECO:0000313" key="1">
    <source>
        <dbReference type="EMBL" id="KAK3701012.1"/>
    </source>
</evidence>
<dbReference type="Proteomes" id="UP001283361">
    <property type="component" value="Unassembled WGS sequence"/>
</dbReference>
<dbReference type="AlphaFoldDB" id="A0AAE0XQ98"/>
<dbReference type="EMBL" id="JAWDGP010007899">
    <property type="protein sequence ID" value="KAK3701012.1"/>
    <property type="molecule type" value="Genomic_DNA"/>
</dbReference>
<accession>A0AAE0XQ98</accession>
<proteinExistence type="predicted"/>
<evidence type="ECO:0000313" key="2">
    <source>
        <dbReference type="Proteomes" id="UP001283361"/>
    </source>
</evidence>
<sequence>MSAKIRELQPRTLSQLNTVGGVRWYRFGTQSRKTADHHLISSLDLELMCQDSSVNVRIVYAEESTTVSFGAYNSHECQTVTIFPVVWYKVNANEEQLNIHWSRLCDNHNHGCQLLQSRGLVDLGSRQSICGHELRDRNDLTSMEINIM</sequence>
<reference evidence="1" key="1">
    <citation type="journal article" date="2023" name="G3 (Bethesda)">
        <title>A reference genome for the long-term kleptoplast-retaining sea slug Elysia crispata morphotype clarki.</title>
        <authorList>
            <person name="Eastman K.E."/>
            <person name="Pendleton A.L."/>
            <person name="Shaikh M.A."/>
            <person name="Suttiyut T."/>
            <person name="Ogas R."/>
            <person name="Tomko P."/>
            <person name="Gavelis G."/>
            <person name="Widhalm J.R."/>
            <person name="Wisecaver J.H."/>
        </authorList>
    </citation>
    <scope>NUCLEOTIDE SEQUENCE</scope>
    <source>
        <strain evidence="1">ECLA1</strain>
    </source>
</reference>
<name>A0AAE0XQ98_9GAST</name>
<gene>
    <name evidence="1" type="ORF">RRG08_063265</name>
</gene>
<protein>
    <submittedName>
        <fullName evidence="1">Uncharacterized protein</fullName>
    </submittedName>
</protein>
<organism evidence="1 2">
    <name type="scientific">Elysia crispata</name>
    <name type="common">lettuce slug</name>
    <dbReference type="NCBI Taxonomy" id="231223"/>
    <lineage>
        <taxon>Eukaryota</taxon>
        <taxon>Metazoa</taxon>
        <taxon>Spiralia</taxon>
        <taxon>Lophotrochozoa</taxon>
        <taxon>Mollusca</taxon>
        <taxon>Gastropoda</taxon>
        <taxon>Heterobranchia</taxon>
        <taxon>Euthyneura</taxon>
        <taxon>Panpulmonata</taxon>
        <taxon>Sacoglossa</taxon>
        <taxon>Placobranchoidea</taxon>
        <taxon>Plakobranchidae</taxon>
        <taxon>Elysia</taxon>
    </lineage>
</organism>